<proteinExistence type="predicted"/>
<name>A0A1W1UTA8_9DEIO</name>
<dbReference type="EMBL" id="FWWU01000007">
    <property type="protein sequence ID" value="SMB84337.1"/>
    <property type="molecule type" value="Genomic_DNA"/>
</dbReference>
<dbReference type="RefSeq" id="WP_084046779.1">
    <property type="nucleotide sequence ID" value="NZ_FWWU01000007.1"/>
</dbReference>
<organism evidence="1 2">
    <name type="scientific">Deinococcus hopiensis KR-140</name>
    <dbReference type="NCBI Taxonomy" id="695939"/>
    <lineage>
        <taxon>Bacteria</taxon>
        <taxon>Thermotogati</taxon>
        <taxon>Deinococcota</taxon>
        <taxon>Deinococci</taxon>
        <taxon>Deinococcales</taxon>
        <taxon>Deinococcaceae</taxon>
        <taxon>Deinococcus</taxon>
    </lineage>
</organism>
<dbReference type="AlphaFoldDB" id="A0A1W1UTA8"/>
<keyword evidence="2" id="KW-1185">Reference proteome</keyword>
<sequence>MDRIIQAMAMQVYLLAFGNYRNRLGGDEERHKVAATHVDMFLTDALGGNSNWKALSNEVQGRARAQLLKDMETPAE</sequence>
<protein>
    <submittedName>
        <fullName evidence="1">Uncharacterized protein</fullName>
    </submittedName>
</protein>
<gene>
    <name evidence="1" type="ORF">SAMN00790413_05089</name>
</gene>
<evidence type="ECO:0000313" key="1">
    <source>
        <dbReference type="EMBL" id="SMB84337.1"/>
    </source>
</evidence>
<dbReference type="Proteomes" id="UP000192582">
    <property type="component" value="Unassembled WGS sequence"/>
</dbReference>
<accession>A0A1W1UTA8</accession>
<reference evidence="1 2" key="1">
    <citation type="submission" date="2017-04" db="EMBL/GenBank/DDBJ databases">
        <authorList>
            <person name="Afonso C.L."/>
            <person name="Miller P.J."/>
            <person name="Scott M.A."/>
            <person name="Spackman E."/>
            <person name="Goraichik I."/>
            <person name="Dimitrov K.M."/>
            <person name="Suarez D.L."/>
            <person name="Swayne D.E."/>
        </authorList>
    </citation>
    <scope>NUCLEOTIDE SEQUENCE [LARGE SCALE GENOMIC DNA]</scope>
    <source>
        <strain evidence="1 2">KR-140</strain>
    </source>
</reference>
<evidence type="ECO:0000313" key="2">
    <source>
        <dbReference type="Proteomes" id="UP000192582"/>
    </source>
</evidence>